<gene>
    <name evidence="2" type="ORF">Sradi_3170200</name>
</gene>
<dbReference type="InterPro" id="IPR000477">
    <property type="entry name" value="RT_dom"/>
</dbReference>
<comment type="caution">
    <text evidence="2">The sequence shown here is derived from an EMBL/GenBank/DDBJ whole genome shotgun (WGS) entry which is preliminary data.</text>
</comment>
<dbReference type="AlphaFoldDB" id="A0AAW2RER2"/>
<organism evidence="2">
    <name type="scientific">Sesamum radiatum</name>
    <name type="common">Black benniseed</name>
    <dbReference type="NCBI Taxonomy" id="300843"/>
    <lineage>
        <taxon>Eukaryota</taxon>
        <taxon>Viridiplantae</taxon>
        <taxon>Streptophyta</taxon>
        <taxon>Embryophyta</taxon>
        <taxon>Tracheophyta</taxon>
        <taxon>Spermatophyta</taxon>
        <taxon>Magnoliopsida</taxon>
        <taxon>eudicotyledons</taxon>
        <taxon>Gunneridae</taxon>
        <taxon>Pentapetalae</taxon>
        <taxon>asterids</taxon>
        <taxon>lamiids</taxon>
        <taxon>Lamiales</taxon>
        <taxon>Pedaliaceae</taxon>
        <taxon>Sesamum</taxon>
    </lineage>
</organism>
<reference evidence="2" key="1">
    <citation type="submission" date="2020-06" db="EMBL/GenBank/DDBJ databases">
        <authorList>
            <person name="Li T."/>
            <person name="Hu X."/>
            <person name="Zhang T."/>
            <person name="Song X."/>
            <person name="Zhang H."/>
            <person name="Dai N."/>
            <person name="Sheng W."/>
            <person name="Hou X."/>
            <person name="Wei L."/>
        </authorList>
    </citation>
    <scope>NUCLEOTIDE SEQUENCE</scope>
    <source>
        <strain evidence="2">G02</strain>
        <tissue evidence="2">Leaf</tissue>
    </source>
</reference>
<dbReference type="SUPFAM" id="SSF56219">
    <property type="entry name" value="DNase I-like"/>
    <property type="match status" value="1"/>
</dbReference>
<reference evidence="2" key="2">
    <citation type="journal article" date="2024" name="Plant">
        <title>Genomic evolution and insights into agronomic trait innovations of Sesamum species.</title>
        <authorList>
            <person name="Miao H."/>
            <person name="Wang L."/>
            <person name="Qu L."/>
            <person name="Liu H."/>
            <person name="Sun Y."/>
            <person name="Le M."/>
            <person name="Wang Q."/>
            <person name="Wei S."/>
            <person name="Zheng Y."/>
            <person name="Lin W."/>
            <person name="Duan Y."/>
            <person name="Cao H."/>
            <person name="Xiong S."/>
            <person name="Wang X."/>
            <person name="Wei L."/>
            <person name="Li C."/>
            <person name="Ma Q."/>
            <person name="Ju M."/>
            <person name="Zhao R."/>
            <person name="Li G."/>
            <person name="Mu C."/>
            <person name="Tian Q."/>
            <person name="Mei H."/>
            <person name="Zhang T."/>
            <person name="Gao T."/>
            <person name="Zhang H."/>
        </authorList>
    </citation>
    <scope>NUCLEOTIDE SEQUENCE</scope>
    <source>
        <strain evidence="2">G02</strain>
    </source>
</reference>
<dbReference type="InterPro" id="IPR036691">
    <property type="entry name" value="Endo/exonu/phosph_ase_sf"/>
</dbReference>
<dbReference type="Pfam" id="PF00078">
    <property type="entry name" value="RVT_1"/>
    <property type="match status" value="1"/>
</dbReference>
<protein>
    <recommendedName>
        <fullName evidence="1">Reverse transcriptase domain-containing protein</fullName>
    </recommendedName>
</protein>
<dbReference type="Gene3D" id="3.60.10.10">
    <property type="entry name" value="Endonuclease/exonuclease/phosphatase"/>
    <property type="match status" value="1"/>
</dbReference>
<feature type="domain" description="Reverse transcriptase" evidence="1">
    <location>
        <begin position="403"/>
        <end position="682"/>
    </location>
</feature>
<dbReference type="PROSITE" id="PS50878">
    <property type="entry name" value="RT_POL"/>
    <property type="match status" value="1"/>
</dbReference>
<evidence type="ECO:0000313" key="2">
    <source>
        <dbReference type="EMBL" id="KAL0378647.1"/>
    </source>
</evidence>
<dbReference type="PANTHER" id="PTHR33116:SF78">
    <property type="entry name" value="OS12G0587133 PROTEIN"/>
    <property type="match status" value="1"/>
</dbReference>
<proteinExistence type="predicted"/>
<dbReference type="SUPFAM" id="SSF56672">
    <property type="entry name" value="DNA/RNA polymerases"/>
    <property type="match status" value="1"/>
</dbReference>
<dbReference type="EMBL" id="JACGWJ010000013">
    <property type="protein sequence ID" value="KAL0378647.1"/>
    <property type="molecule type" value="Genomic_DNA"/>
</dbReference>
<dbReference type="CDD" id="cd01650">
    <property type="entry name" value="RT_nLTR_like"/>
    <property type="match status" value="1"/>
</dbReference>
<accession>A0AAW2RER2</accession>
<name>A0AAW2RER2_SESRA</name>
<evidence type="ECO:0000259" key="1">
    <source>
        <dbReference type="PROSITE" id="PS50878"/>
    </source>
</evidence>
<sequence length="836" mass="93965">MLLSGWRWFDDYSGPGGRIWLAWYAVEVDVEILQVDDQLIHCKVHNKGMHTTCLMSVVYGQCDLIPRRELWARLCMIAETLVDEPWSLLGDFNVVMDTSEICGRTGEPTAAMAEFRAFITASALVHLPFTGCVFSWSNCSEGSRSLWKRLDRILVNEAWLVEWPLSKYISALPSTSGHSPLILAGYEHHRVVGMFRFDNFLAQQPDFKRSVWDVWRHPIHGTRMYAAVAKLKALKSVFQAQRKRKGDLATNVCEAKGFLDKAQSLFDTHKDDVLLRLVKLCQIVYCTAVKQEKCMLLQRSKINWLKDGDQCTKAEFVSFFQSLLGAYTPRRTLDLSFLQSGLKHVINSEEAAALVAPITQQEIKDAFFDISEESAPGPDGYTSAFFKAAWPVIGEDISAAVAEFFHSGQLLRQLNTTLLALIPKVQLPLHVSDFRPIACCNVMYKAITKILVRRLQEVLHLLIDSSQNAFIPGRSIADNVMLAQELLSGYNQKRLPPRCTIKVDIQKAYDSVRWDFLLEGLRIFNFPDRFIGWITQCITTATYSLSLNGSIRGFFRGSRGIRQGDPMSPYLFVIIMELWHVLLQQRIQNSDGFLYHWKCGELGILNLCFADDVLIFCSGTLQSVSIIKNVLSEFASMSGLRVNPNKSQIILSKSVISERQGILDLMGFQEGSLPIKYLGVPLVASRLTVQDCPLLHKVDSRIEGWAQLNLSLAGRTQLIKSVLSSLHVYWASVFILPKSIISAIESRMRLFLWKGSSGSGMAKVSWAQICRPKAEGGLGVRRILLMNQALMISTFGVCCSWIHNPSGCPGFCVIGFGTVRFGNPRVHRLLGAGKNW</sequence>
<dbReference type="PANTHER" id="PTHR33116">
    <property type="entry name" value="REVERSE TRANSCRIPTASE ZINC-BINDING DOMAIN-CONTAINING PROTEIN-RELATED-RELATED"/>
    <property type="match status" value="1"/>
</dbReference>
<dbReference type="InterPro" id="IPR043502">
    <property type="entry name" value="DNA/RNA_pol_sf"/>
</dbReference>